<gene>
    <name evidence="1" type="ORF">ZIOFF_038015</name>
</gene>
<accession>A0A8J5GCA8</accession>
<dbReference type="Proteomes" id="UP000734854">
    <property type="component" value="Unassembled WGS sequence"/>
</dbReference>
<keyword evidence="2" id="KW-1185">Reference proteome</keyword>
<sequence>MIRPDIETDPPSIDDLIADSSLDLHNQNPQFQSISIAPLLQKRAGMTECVSGIASPPERGAAKGAGALPVLEPPVDAVAVEDVAAVAHPPDLVRGLELGQAHRAAAALASRQVPEPGRWGDLLDQLRRYHREEVTTLPKCSMLDAIVDWHRPGCIDVIIAFKAYKHPEQVVFLRDPFHLEVQILCPYSTDRSR</sequence>
<protein>
    <submittedName>
        <fullName evidence="1">Uncharacterized protein</fullName>
    </submittedName>
</protein>
<dbReference type="AlphaFoldDB" id="A0A8J5GCA8"/>
<evidence type="ECO:0000313" key="1">
    <source>
        <dbReference type="EMBL" id="KAG6505650.1"/>
    </source>
</evidence>
<proteinExistence type="predicted"/>
<dbReference type="EMBL" id="JACMSC010000010">
    <property type="protein sequence ID" value="KAG6505650.1"/>
    <property type="molecule type" value="Genomic_DNA"/>
</dbReference>
<organism evidence="1 2">
    <name type="scientific">Zingiber officinale</name>
    <name type="common">Ginger</name>
    <name type="synonym">Amomum zingiber</name>
    <dbReference type="NCBI Taxonomy" id="94328"/>
    <lineage>
        <taxon>Eukaryota</taxon>
        <taxon>Viridiplantae</taxon>
        <taxon>Streptophyta</taxon>
        <taxon>Embryophyta</taxon>
        <taxon>Tracheophyta</taxon>
        <taxon>Spermatophyta</taxon>
        <taxon>Magnoliopsida</taxon>
        <taxon>Liliopsida</taxon>
        <taxon>Zingiberales</taxon>
        <taxon>Zingiberaceae</taxon>
        <taxon>Zingiber</taxon>
    </lineage>
</organism>
<evidence type="ECO:0000313" key="2">
    <source>
        <dbReference type="Proteomes" id="UP000734854"/>
    </source>
</evidence>
<reference evidence="1 2" key="1">
    <citation type="submission" date="2020-08" db="EMBL/GenBank/DDBJ databases">
        <title>Plant Genome Project.</title>
        <authorList>
            <person name="Zhang R.-G."/>
        </authorList>
    </citation>
    <scope>NUCLEOTIDE SEQUENCE [LARGE SCALE GENOMIC DNA]</scope>
    <source>
        <tissue evidence="1">Rhizome</tissue>
    </source>
</reference>
<comment type="caution">
    <text evidence="1">The sequence shown here is derived from an EMBL/GenBank/DDBJ whole genome shotgun (WGS) entry which is preliminary data.</text>
</comment>
<name>A0A8J5GCA8_ZINOF</name>